<evidence type="ECO:0000256" key="4">
    <source>
        <dbReference type="ARBA" id="ARBA00022679"/>
    </source>
</evidence>
<keyword evidence="11 15" id="KW-0961">Cell wall biogenesis/degradation</keyword>
<feature type="site" description="Interaction with galactose moiety of substrate glycoprotein" evidence="14">
    <location>
        <position position="344"/>
    </location>
</feature>
<evidence type="ECO:0000256" key="7">
    <source>
        <dbReference type="ARBA" id="ARBA00022989"/>
    </source>
</evidence>
<dbReference type="EMBL" id="NMUH01000738">
    <property type="protein sequence ID" value="MQL84082.1"/>
    <property type="molecule type" value="Genomic_DNA"/>
</dbReference>
<comment type="caution">
    <text evidence="17">The sequence shown here is derived from an EMBL/GenBank/DDBJ whole genome shotgun (WGS) entry which is preliminary data.</text>
</comment>
<keyword evidence="8 15" id="KW-0333">Golgi apparatus</keyword>
<evidence type="ECO:0000256" key="2">
    <source>
        <dbReference type="ARBA" id="ARBA00007706"/>
    </source>
</evidence>
<evidence type="ECO:0000256" key="8">
    <source>
        <dbReference type="ARBA" id="ARBA00023034"/>
    </source>
</evidence>
<evidence type="ECO:0000256" key="5">
    <source>
        <dbReference type="ARBA" id="ARBA00022692"/>
    </source>
</evidence>
<dbReference type="GO" id="GO:0009834">
    <property type="term" value="P:plant-type secondary cell wall biogenesis"/>
    <property type="evidence" value="ECO:0007669"/>
    <property type="project" value="TreeGrafter"/>
</dbReference>
<proteinExistence type="inferred from homology"/>
<dbReference type="FunFam" id="3.90.550.10:FF:000064">
    <property type="entry name" value="Glycosyltransferases"/>
    <property type="match status" value="1"/>
</dbReference>
<keyword evidence="13" id="KW-0464">Manganese</keyword>
<evidence type="ECO:0000256" key="1">
    <source>
        <dbReference type="ARBA" id="ARBA00004323"/>
    </source>
</evidence>
<evidence type="ECO:0000313" key="18">
    <source>
        <dbReference type="Proteomes" id="UP000652761"/>
    </source>
</evidence>
<keyword evidence="5" id="KW-0812">Transmembrane</keyword>
<feature type="active site" description="Proton donor/acceptor" evidence="12">
    <location>
        <position position="408"/>
    </location>
</feature>
<protein>
    <recommendedName>
        <fullName evidence="15">Glycosyltransferases</fullName>
        <ecNumber evidence="15">2.4.-.-</ecNumber>
    </recommendedName>
</protein>
<name>A0A843UE60_COLES</name>
<dbReference type="GO" id="GO:0071555">
    <property type="term" value="P:cell wall organization"/>
    <property type="evidence" value="ECO:0007669"/>
    <property type="project" value="UniProtKB-KW"/>
</dbReference>
<keyword evidence="4 15" id="KW-0808">Transferase</keyword>
<evidence type="ECO:0000313" key="17">
    <source>
        <dbReference type="EMBL" id="MQL84082.1"/>
    </source>
</evidence>
<keyword evidence="18" id="KW-1185">Reference proteome</keyword>
<dbReference type="GO" id="GO:0010417">
    <property type="term" value="P:glucuronoxylan biosynthetic process"/>
    <property type="evidence" value="ECO:0007669"/>
    <property type="project" value="TreeGrafter"/>
</dbReference>
<evidence type="ECO:0000256" key="3">
    <source>
        <dbReference type="ARBA" id="ARBA00022676"/>
    </source>
</evidence>
<dbReference type="Pfam" id="PF03360">
    <property type="entry name" value="Glyco_transf_43"/>
    <property type="match status" value="1"/>
</dbReference>
<dbReference type="AlphaFoldDB" id="A0A843UE60"/>
<reference evidence="17" key="1">
    <citation type="submission" date="2017-07" db="EMBL/GenBank/DDBJ databases">
        <title>Taro Niue Genome Assembly and Annotation.</title>
        <authorList>
            <person name="Atibalentja N."/>
            <person name="Keating K."/>
            <person name="Fields C.J."/>
        </authorList>
    </citation>
    <scope>NUCLEOTIDE SEQUENCE</scope>
    <source>
        <strain evidence="17">Niue_2</strain>
        <tissue evidence="17">Leaf</tissue>
    </source>
</reference>
<dbReference type="Gene3D" id="3.90.550.10">
    <property type="entry name" value="Spore Coat Polysaccharide Biosynthesis Protein SpsA, Chain A"/>
    <property type="match status" value="1"/>
</dbReference>
<evidence type="ECO:0000256" key="10">
    <source>
        <dbReference type="ARBA" id="ARBA00023180"/>
    </source>
</evidence>
<keyword evidence="6 15" id="KW-0735">Signal-anchor</keyword>
<evidence type="ECO:0000256" key="11">
    <source>
        <dbReference type="ARBA" id="ARBA00023316"/>
    </source>
</evidence>
<accession>A0A843UE60</accession>
<dbReference type="PANTHER" id="PTHR10896">
    <property type="entry name" value="GALACTOSYLGALACTOSYLXYLOSYLPROTEIN 3-BETA-GLUCURONOSYLTRANSFERASE BETA-1,3-GLUCURONYLTRANSFERASE"/>
    <property type="match status" value="1"/>
</dbReference>
<keyword evidence="10" id="KW-0325">Glycoprotein</keyword>
<dbReference type="GO" id="GO:0000139">
    <property type="term" value="C:Golgi membrane"/>
    <property type="evidence" value="ECO:0007669"/>
    <property type="project" value="UniProtKB-SubCell"/>
</dbReference>
<comment type="similarity">
    <text evidence="2 15">Belongs to the glycosyltransferase 43 family.</text>
</comment>
<evidence type="ECO:0000256" key="15">
    <source>
        <dbReference type="RuleBase" id="RU363127"/>
    </source>
</evidence>
<dbReference type="GO" id="GO:0042285">
    <property type="term" value="F:xylosyltransferase activity"/>
    <property type="evidence" value="ECO:0007669"/>
    <property type="project" value="TreeGrafter"/>
</dbReference>
<evidence type="ECO:0000256" key="6">
    <source>
        <dbReference type="ARBA" id="ARBA00022968"/>
    </source>
</evidence>
<comment type="subcellular location">
    <subcellularLocation>
        <location evidence="1 15">Golgi apparatus membrane</location>
        <topology evidence="1 15">Single-pass type II membrane protein</topology>
    </subcellularLocation>
</comment>
<evidence type="ECO:0000256" key="16">
    <source>
        <dbReference type="SAM" id="MobiDB-lite"/>
    </source>
</evidence>
<evidence type="ECO:0000256" key="9">
    <source>
        <dbReference type="ARBA" id="ARBA00023136"/>
    </source>
</evidence>
<evidence type="ECO:0000256" key="12">
    <source>
        <dbReference type="PIRSR" id="PIRSR605027-1"/>
    </source>
</evidence>
<dbReference type="InterPro" id="IPR005027">
    <property type="entry name" value="Glyco_trans_43"/>
</dbReference>
<keyword evidence="3" id="KW-0328">Glycosyltransferase</keyword>
<comment type="cofactor">
    <cofactor evidence="13">
        <name>Mn(2+)</name>
        <dbReference type="ChEBI" id="CHEBI:29035"/>
    </cofactor>
</comment>
<dbReference type="CDD" id="cd00218">
    <property type="entry name" value="GlcAT-I"/>
    <property type="match status" value="1"/>
</dbReference>
<dbReference type="GO" id="GO:0015018">
    <property type="term" value="F:galactosylgalactosylxylosylprotein 3-beta-glucuronosyltransferase activity"/>
    <property type="evidence" value="ECO:0007669"/>
    <property type="project" value="InterPro"/>
</dbReference>
<comment type="function">
    <text evidence="15">Involved in the synthesis of glucuronoxylan hemicellulose in secondary cell walls.</text>
</comment>
<dbReference type="OrthoDB" id="675023at2759"/>
<gene>
    <name evidence="17" type="ORF">Taro_016599</name>
</gene>
<organism evidence="17 18">
    <name type="scientific">Colocasia esculenta</name>
    <name type="common">Wild taro</name>
    <name type="synonym">Arum esculentum</name>
    <dbReference type="NCBI Taxonomy" id="4460"/>
    <lineage>
        <taxon>Eukaryota</taxon>
        <taxon>Viridiplantae</taxon>
        <taxon>Streptophyta</taxon>
        <taxon>Embryophyta</taxon>
        <taxon>Tracheophyta</taxon>
        <taxon>Spermatophyta</taxon>
        <taxon>Magnoliopsida</taxon>
        <taxon>Liliopsida</taxon>
        <taxon>Araceae</taxon>
        <taxon>Aroideae</taxon>
        <taxon>Colocasieae</taxon>
        <taxon>Colocasia</taxon>
    </lineage>
</organism>
<dbReference type="EC" id="2.4.-.-" evidence="15"/>
<keyword evidence="7" id="KW-1133">Transmembrane helix</keyword>
<feature type="compositionally biased region" description="Low complexity" evidence="16">
    <location>
        <begin position="26"/>
        <end position="59"/>
    </location>
</feature>
<dbReference type="InterPro" id="IPR029044">
    <property type="entry name" value="Nucleotide-diphossugar_trans"/>
</dbReference>
<keyword evidence="13" id="KW-0479">Metal-binding</keyword>
<feature type="binding site" evidence="13">
    <location>
        <position position="309"/>
    </location>
    <ligand>
        <name>Mn(2+)</name>
        <dbReference type="ChEBI" id="CHEBI:29035"/>
    </ligand>
</feature>
<dbReference type="GO" id="GO:0046872">
    <property type="term" value="F:metal ion binding"/>
    <property type="evidence" value="ECO:0007669"/>
    <property type="project" value="UniProtKB-KW"/>
</dbReference>
<dbReference type="SUPFAM" id="SSF53448">
    <property type="entry name" value="Nucleotide-diphospho-sugar transferases"/>
    <property type="match status" value="1"/>
</dbReference>
<dbReference type="Proteomes" id="UP000652761">
    <property type="component" value="Unassembled WGS sequence"/>
</dbReference>
<feature type="region of interest" description="Disordered" evidence="16">
    <location>
        <begin position="1"/>
        <end position="65"/>
    </location>
</feature>
<evidence type="ECO:0000256" key="14">
    <source>
        <dbReference type="PIRSR" id="PIRSR605027-4"/>
    </source>
</evidence>
<keyword evidence="9" id="KW-0472">Membrane</keyword>
<sequence length="463" mass="52615">MASIRRTLSPARDLARQAQQDHSFLPHSQQQQQQQQQQQPPSHRSSPLSLSSSSSSTPPQRSPPHHSLIAEIRRFMAGGALFPQRQPILPQAARRWAQQQPPWRRPLMRFSLCFVLGFLLGFSPFSHLDGMKPLDLPSYEIGTPFPYRGVGEGDAAAVVQRDLLEKGIVPVIERSNPSDQVSKPGDGEIVSSEPGGKGEEGVEATPLPGKLLIVVTPTYNRAFQAFYLTRLGQALRLVRAPLLWIVVEMETASVETAELLRRTGVMYRHLVCEKKLSETKDRGVYQRNTALEHIERHKLEGIVYFADDDNIYTTKLFEQIREIRRFGTWPVAMLSQSKNKATLEGPVCNGSQVIGWHTNEKSKQLRRFHVDMSGFAFNSSILWDSKRWRRPTSDSIRQLDTVKEGFQETTFIEQIVEDENQMEGIPHGCSEIMDWHIHLEAQGLFYPRGWRLAKNLEVVIPIK</sequence>
<evidence type="ECO:0000256" key="13">
    <source>
        <dbReference type="PIRSR" id="PIRSR605027-3"/>
    </source>
</evidence>
<dbReference type="PANTHER" id="PTHR10896:SF65">
    <property type="entry name" value="GALACTOSYLGALACTOSYLXYLOSYLPROTEIN 3-BETA-GLUCURONOSYLTRANSFERASE 3"/>
    <property type="match status" value="1"/>
</dbReference>
<dbReference type="SMR" id="A0A843UE60"/>
<feature type="region of interest" description="Disordered" evidence="16">
    <location>
        <begin position="175"/>
        <end position="203"/>
    </location>
</feature>